<dbReference type="InterPro" id="IPR035138">
    <property type="entry name" value="DUF5485"/>
</dbReference>
<proteinExistence type="predicted"/>
<reference evidence="1 2" key="1">
    <citation type="journal article" date="1999" name="J. Gen. Virol.">
        <title>The nucleopolyhedroviruses of Rachiplusia ou and Anagrapha falcifera are isolates of the same virus.</title>
        <authorList>
            <person name="Harrison R.L."/>
            <person name="Bonning B.C."/>
        </authorList>
    </citation>
    <scope>NUCLEOTIDE SEQUENCE [LARGE SCALE GENOMIC DNA]</scope>
    <source>
        <strain evidence="2">R1</strain>
    </source>
</reference>
<dbReference type="Proteomes" id="UP000007020">
    <property type="component" value="Segment"/>
</dbReference>
<organismHost>
    <name type="scientific">Helicoverpa zea</name>
    <name type="common">Corn earworm moth</name>
    <name type="synonym">Heliothis zea</name>
    <dbReference type="NCBI Taxonomy" id="7113"/>
</organismHost>
<evidence type="ECO:0000313" key="1">
    <source>
        <dbReference type="EMBL" id="AAN28147.1"/>
    </source>
</evidence>
<evidence type="ECO:0000313" key="2">
    <source>
        <dbReference type="Proteomes" id="UP000007020"/>
    </source>
</evidence>
<organismHost>
    <name type="scientific">Ostrinia nubilalis</name>
    <name type="common">European corn borer</name>
    <name type="synonym">Pyralis nubilalis</name>
    <dbReference type="NCBI Taxonomy" id="29057"/>
</organismHost>
<keyword evidence="2" id="KW-1185">Reference proteome</keyword>
<protein>
    <submittedName>
        <fullName evidence="1">Uncharacterized protein</fullName>
    </submittedName>
</protein>
<sequence length="56" mass="6435">MYFMSCFLSALETSNTLAVRCMTVKMNAVDAKLYTPRFIFCATSHFVRHSMLFTLS</sequence>
<accession>Q8B9E5</accession>
<organism evidence="1 2">
    <name type="scientific">Rachiplusia ou multiple nucleopolyhedrovirus (strain R1)</name>
    <name type="common">RoMNPV</name>
    <dbReference type="NCBI Taxonomy" id="654904"/>
    <lineage>
        <taxon>Viruses</taxon>
        <taxon>Viruses incertae sedis</taxon>
        <taxon>Naldaviricetes</taxon>
        <taxon>Lefavirales</taxon>
        <taxon>Baculoviridae</taxon>
        <taxon>Alphabaculovirus</taxon>
        <taxon>Alphabaculovirus raous</taxon>
    </lineage>
</organism>
<dbReference type="EMBL" id="AY145471">
    <property type="protein sequence ID" value="AAN28147.1"/>
    <property type="molecule type" value="Genomic_DNA"/>
</dbReference>
<organismHost>
    <name type="scientific">Lepidoptera</name>
    <name type="common">moths &amp; butterflies</name>
    <dbReference type="NCBI Taxonomy" id="7088"/>
</organismHost>
<reference evidence="1 2" key="2">
    <citation type="journal article" date="2003" name="J. Gen. Virol.">
        <title>Comparative analysis of the genomes of Rachiplusia ou and Autographa californica multiple nucleopolyhedroviruses.</title>
        <authorList>
            <person name="Harrison R.L."/>
            <person name="Bonning B.C."/>
        </authorList>
    </citation>
    <scope>NUCLEOTIDE SEQUENCE [LARGE SCALE GENOMIC DNA]</scope>
    <source>
        <strain evidence="2">R1</strain>
    </source>
</reference>
<name>Q8B9E5_NPVR1</name>
<dbReference type="Pfam" id="PF17586">
    <property type="entry name" value="DUF5485"/>
    <property type="match status" value="1"/>
</dbReference>